<dbReference type="SUPFAM" id="SSF143243">
    <property type="entry name" value="Nqo5-like"/>
    <property type="match status" value="1"/>
</dbReference>
<dbReference type="EMBL" id="BARV01018886">
    <property type="protein sequence ID" value="GAI24783.1"/>
    <property type="molecule type" value="Genomic_DNA"/>
</dbReference>
<dbReference type="Gene3D" id="3.30.460.80">
    <property type="entry name" value="NADH:ubiquinone oxidoreductase, 30kDa subunit"/>
    <property type="match status" value="1"/>
</dbReference>
<dbReference type="InterPro" id="IPR001268">
    <property type="entry name" value="NADH_UbQ_OxRdtase_30kDa_su"/>
</dbReference>
<dbReference type="Pfam" id="PF00329">
    <property type="entry name" value="Complex1_30kDa"/>
    <property type="match status" value="1"/>
</dbReference>
<dbReference type="GO" id="GO:0008137">
    <property type="term" value="F:NADH dehydrogenase (ubiquinone) activity"/>
    <property type="evidence" value="ECO:0007669"/>
    <property type="project" value="InterPro"/>
</dbReference>
<gene>
    <name evidence="2" type="ORF">S03H2_08280</name>
    <name evidence="3" type="ORF">S06H3_31854</name>
</gene>
<feature type="domain" description="NADH:ubiquinone oxidoreductase 30kDa subunit" evidence="1">
    <location>
        <begin position="44"/>
        <end position="161"/>
    </location>
</feature>
<evidence type="ECO:0000259" key="1">
    <source>
        <dbReference type="Pfam" id="PF00329"/>
    </source>
</evidence>
<evidence type="ECO:0000313" key="2">
    <source>
        <dbReference type="EMBL" id="GAH29634.1"/>
    </source>
</evidence>
<dbReference type="EMBL" id="BARU01003999">
    <property type="protein sequence ID" value="GAH29634.1"/>
    <property type="molecule type" value="Genomic_DNA"/>
</dbReference>
<proteinExistence type="predicted"/>
<accession>X1FJT0</accession>
<name>X1FJT0_9ZZZZ</name>
<evidence type="ECO:0000313" key="3">
    <source>
        <dbReference type="EMBL" id="GAI24783.1"/>
    </source>
</evidence>
<reference evidence="2" key="1">
    <citation type="journal article" date="2014" name="Front. Microbiol.">
        <title>High frequency of phylogenetically diverse reductive dehalogenase-homologous genes in deep subseafloor sedimentary metagenomes.</title>
        <authorList>
            <person name="Kawai M."/>
            <person name="Futagami T."/>
            <person name="Toyoda A."/>
            <person name="Takaki Y."/>
            <person name="Nishi S."/>
            <person name="Hori S."/>
            <person name="Arai W."/>
            <person name="Tsubouchi T."/>
            <person name="Morono Y."/>
            <person name="Uchiyama I."/>
            <person name="Ito T."/>
            <person name="Fujiyama A."/>
            <person name="Inagaki F."/>
            <person name="Takami H."/>
        </authorList>
    </citation>
    <scope>NUCLEOTIDE SEQUENCE</scope>
    <source>
        <strain evidence="2">Expedition CK06-06</strain>
    </source>
</reference>
<organism evidence="2">
    <name type="scientific">marine sediment metagenome</name>
    <dbReference type="NCBI Taxonomy" id="412755"/>
    <lineage>
        <taxon>unclassified sequences</taxon>
        <taxon>metagenomes</taxon>
        <taxon>ecological metagenomes</taxon>
    </lineage>
</organism>
<sequence length="188" mass="21664">MEYMKPEEIVELFKGKFGDSIIDSKIESKAEGVKKNSYNTIWLKIKLENFKDTVKLLGTVQFPHFAIISGDDLGKEIELTYYFSLYYGERFKEISLNITTFLPKEDLKIPTITDLIPGAQTAEREIIEMFGIKVEGLPDSPNLFLPKDFAKDTHPFRRDEKGIYPLSKNGKYVGDNIVKREEEVKKVE</sequence>
<dbReference type="PANTHER" id="PTHR43485">
    <property type="entry name" value="HYDROGENASE-4 COMPONENT G"/>
    <property type="match status" value="1"/>
</dbReference>
<dbReference type="PANTHER" id="PTHR43485:SF1">
    <property type="entry name" value="FORMATE HYDROGENLYASE SUBUNIT 5-RELATED"/>
    <property type="match status" value="1"/>
</dbReference>
<dbReference type="InterPro" id="IPR037232">
    <property type="entry name" value="NADH_quin_OxRdtase_su_C/D-like"/>
</dbReference>
<dbReference type="InterPro" id="IPR052197">
    <property type="entry name" value="ComplexI_49kDa-like"/>
</dbReference>
<comment type="caution">
    <text evidence="2">The sequence shown here is derived from an EMBL/GenBank/DDBJ whole genome shotgun (WGS) entry which is preliminary data.</text>
</comment>
<protein>
    <recommendedName>
        <fullName evidence="1">NADH:ubiquinone oxidoreductase 30kDa subunit domain-containing protein</fullName>
    </recommendedName>
</protein>
<dbReference type="AlphaFoldDB" id="X1FJT0"/>